<dbReference type="HAMAP" id="MF_00163">
    <property type="entry name" value="Pep_deformylase"/>
    <property type="match status" value="1"/>
</dbReference>
<keyword evidence="4" id="KW-0648">Protein biosynthesis</keyword>
<evidence type="ECO:0000256" key="4">
    <source>
        <dbReference type="HAMAP-Rule" id="MF_00163"/>
    </source>
</evidence>
<feature type="binding site" evidence="4">
    <location>
        <position position="140"/>
    </location>
    <ligand>
        <name>Fe cation</name>
        <dbReference type="ChEBI" id="CHEBI:24875"/>
    </ligand>
</feature>
<dbReference type="EC" id="3.5.1.88" evidence="4"/>
<dbReference type="Gene3D" id="3.90.45.10">
    <property type="entry name" value="Peptide deformylase"/>
    <property type="match status" value="1"/>
</dbReference>
<dbReference type="GO" id="GO:0046872">
    <property type="term" value="F:metal ion binding"/>
    <property type="evidence" value="ECO:0007669"/>
    <property type="project" value="UniProtKB-KW"/>
</dbReference>
<proteinExistence type="inferred from homology"/>
<dbReference type="GO" id="GO:0042586">
    <property type="term" value="F:peptide deformylase activity"/>
    <property type="evidence" value="ECO:0007669"/>
    <property type="project" value="UniProtKB-UniRule"/>
</dbReference>
<feature type="active site" evidence="4">
    <location>
        <position position="141"/>
    </location>
</feature>
<keyword evidence="2 4" id="KW-0479">Metal-binding</keyword>
<sequence>MILPVYLYGQPVLRKEAEDVPRDYPELKQLVANMFDTMYNADGVGLAAPQVGLSIRLLVIDADVMGDDFPECKGFKRAMVNPDIVESSEEEISMEEGCLSLPGVHEKVSRASKIRVKYFDENWEEHDEVVDGFAARVVQHECEHLEGHVFIDNVSAIRRQLNKGKLNSIIKGTARCSYRAKAVGK</sequence>
<dbReference type="Proteomes" id="UP000033047">
    <property type="component" value="Unassembled WGS sequence"/>
</dbReference>
<evidence type="ECO:0000256" key="2">
    <source>
        <dbReference type="ARBA" id="ARBA00022723"/>
    </source>
</evidence>
<dbReference type="PIRSF" id="PIRSF004749">
    <property type="entry name" value="Pep_def"/>
    <property type="match status" value="1"/>
</dbReference>
<dbReference type="PANTHER" id="PTHR10458:SF22">
    <property type="entry name" value="PEPTIDE DEFORMYLASE"/>
    <property type="match status" value="1"/>
</dbReference>
<comment type="catalytic activity">
    <reaction evidence="4">
        <text>N-terminal N-formyl-L-methionyl-[peptide] + H2O = N-terminal L-methionyl-[peptide] + formate</text>
        <dbReference type="Rhea" id="RHEA:24420"/>
        <dbReference type="Rhea" id="RHEA-COMP:10639"/>
        <dbReference type="Rhea" id="RHEA-COMP:10640"/>
        <dbReference type="ChEBI" id="CHEBI:15377"/>
        <dbReference type="ChEBI" id="CHEBI:15740"/>
        <dbReference type="ChEBI" id="CHEBI:49298"/>
        <dbReference type="ChEBI" id="CHEBI:64731"/>
        <dbReference type="EC" id="3.5.1.88"/>
    </reaction>
</comment>
<dbReference type="STRING" id="927665.HMPREF1535_04006"/>
<dbReference type="NCBIfam" id="NF001159">
    <property type="entry name" value="PRK00150.1-3"/>
    <property type="match status" value="1"/>
</dbReference>
<comment type="function">
    <text evidence="4">Removes the formyl group from the N-terminal Met of newly synthesized proteins. Requires at least a dipeptide for an efficient rate of reaction. N-terminal L-methionine is a prerequisite for activity but the enzyme has broad specificity at other positions.</text>
</comment>
<organism evidence="5 6">
    <name type="scientific">Parabacteroides goldsteinii DSM 19448 = WAL 12034</name>
    <dbReference type="NCBI Taxonomy" id="927665"/>
    <lineage>
        <taxon>Bacteria</taxon>
        <taxon>Pseudomonadati</taxon>
        <taxon>Bacteroidota</taxon>
        <taxon>Bacteroidia</taxon>
        <taxon>Bacteroidales</taxon>
        <taxon>Tannerellaceae</taxon>
        <taxon>Parabacteroides</taxon>
    </lineage>
</organism>
<keyword evidence="4" id="KW-0408">Iron</keyword>
<dbReference type="Pfam" id="PF01327">
    <property type="entry name" value="Pep_deformylase"/>
    <property type="match status" value="1"/>
</dbReference>
<accession>A0A0F5IUC5</accession>
<feature type="binding site" evidence="4">
    <location>
        <position position="144"/>
    </location>
    <ligand>
        <name>Fe cation</name>
        <dbReference type="ChEBI" id="CHEBI:24875"/>
    </ligand>
</feature>
<reference evidence="5 6" key="1">
    <citation type="submission" date="2013-04" db="EMBL/GenBank/DDBJ databases">
        <title>The Genome Sequence of Parabacteroides goldsteinii DSM 19448.</title>
        <authorList>
            <consortium name="The Broad Institute Genomics Platform"/>
            <person name="Earl A."/>
            <person name="Ward D."/>
            <person name="Feldgarden M."/>
            <person name="Gevers D."/>
            <person name="Martens E."/>
            <person name="Sakamoto M."/>
            <person name="Benno Y."/>
            <person name="Song Y."/>
            <person name="Liu C."/>
            <person name="Lee J."/>
            <person name="Bolanos M."/>
            <person name="Vaisanen M.L."/>
            <person name="Finegold S.M."/>
            <person name="Walker B."/>
            <person name="Young S."/>
            <person name="Zeng Q."/>
            <person name="Gargeya S."/>
            <person name="Fitzgerald M."/>
            <person name="Haas B."/>
            <person name="Abouelleil A."/>
            <person name="Allen A.W."/>
            <person name="Alvarado L."/>
            <person name="Arachchi H.M."/>
            <person name="Berlin A.M."/>
            <person name="Chapman S.B."/>
            <person name="Gainer-Dewar J."/>
            <person name="Goldberg J."/>
            <person name="Griggs A."/>
            <person name="Gujja S."/>
            <person name="Hansen M."/>
            <person name="Howarth C."/>
            <person name="Imamovic A."/>
            <person name="Ireland A."/>
            <person name="Larimer J."/>
            <person name="McCowan C."/>
            <person name="Murphy C."/>
            <person name="Pearson M."/>
            <person name="Poon T.W."/>
            <person name="Priest M."/>
            <person name="Roberts A."/>
            <person name="Saif S."/>
            <person name="Shea T."/>
            <person name="Sisk P."/>
            <person name="Sykes S."/>
            <person name="Wortman J."/>
            <person name="Nusbaum C."/>
            <person name="Birren B."/>
        </authorList>
    </citation>
    <scope>NUCLEOTIDE SEQUENCE [LARGE SCALE GENOMIC DNA]</scope>
    <source>
        <strain evidence="5 6">DSM 19448</strain>
    </source>
</reference>
<comment type="similarity">
    <text evidence="1 4">Belongs to the polypeptide deformylase family.</text>
</comment>
<gene>
    <name evidence="4" type="primary">def</name>
    <name evidence="5" type="ORF">HMPREF1535_04006</name>
</gene>
<dbReference type="AlphaFoldDB" id="A0A0F5IUC5"/>
<dbReference type="InterPro" id="IPR023635">
    <property type="entry name" value="Peptide_deformylase"/>
</dbReference>
<dbReference type="RefSeq" id="WP_007657090.1">
    <property type="nucleotide sequence ID" value="NZ_KQ033913.1"/>
</dbReference>
<dbReference type="PATRIC" id="fig|927665.4.peg.4116"/>
<dbReference type="SUPFAM" id="SSF56420">
    <property type="entry name" value="Peptide deformylase"/>
    <property type="match status" value="1"/>
</dbReference>
<dbReference type="NCBIfam" id="TIGR00079">
    <property type="entry name" value="pept_deformyl"/>
    <property type="match status" value="1"/>
</dbReference>
<dbReference type="PANTHER" id="PTHR10458">
    <property type="entry name" value="PEPTIDE DEFORMYLASE"/>
    <property type="match status" value="1"/>
</dbReference>
<protein>
    <recommendedName>
        <fullName evidence="4">Peptide deformylase</fullName>
        <shortName evidence="4">PDF</shortName>
        <ecNumber evidence="4">3.5.1.88</ecNumber>
    </recommendedName>
    <alternativeName>
        <fullName evidence="4">Polypeptide deformylase</fullName>
    </alternativeName>
</protein>
<dbReference type="GO" id="GO:0006412">
    <property type="term" value="P:translation"/>
    <property type="evidence" value="ECO:0007669"/>
    <property type="project" value="UniProtKB-UniRule"/>
</dbReference>
<dbReference type="HOGENOM" id="CLU_061901_2_0_10"/>
<keyword evidence="3 4" id="KW-0378">Hydrolase</keyword>
<dbReference type="EMBL" id="AQHV01000021">
    <property type="protein sequence ID" value="KKB48777.1"/>
    <property type="molecule type" value="Genomic_DNA"/>
</dbReference>
<evidence type="ECO:0000313" key="6">
    <source>
        <dbReference type="Proteomes" id="UP000033047"/>
    </source>
</evidence>
<evidence type="ECO:0000313" key="5">
    <source>
        <dbReference type="EMBL" id="KKB48777.1"/>
    </source>
</evidence>
<comment type="cofactor">
    <cofactor evidence="4">
        <name>Fe(2+)</name>
        <dbReference type="ChEBI" id="CHEBI:29033"/>
    </cofactor>
    <text evidence="4">Binds 1 Fe(2+) ion.</text>
</comment>
<dbReference type="PRINTS" id="PR01576">
    <property type="entry name" value="PDEFORMYLASE"/>
</dbReference>
<dbReference type="InterPro" id="IPR036821">
    <property type="entry name" value="Peptide_deformylase_sf"/>
</dbReference>
<dbReference type="GeneID" id="69980629"/>
<evidence type="ECO:0000256" key="1">
    <source>
        <dbReference type="ARBA" id="ARBA00010759"/>
    </source>
</evidence>
<name>A0A0F5IUC5_9BACT</name>
<dbReference type="CDD" id="cd00487">
    <property type="entry name" value="Pep_deformylase"/>
    <property type="match status" value="1"/>
</dbReference>
<evidence type="ECO:0000256" key="3">
    <source>
        <dbReference type="ARBA" id="ARBA00022801"/>
    </source>
</evidence>
<comment type="caution">
    <text evidence="5">The sequence shown here is derived from an EMBL/GenBank/DDBJ whole genome shotgun (WGS) entry which is preliminary data.</text>
</comment>
<feature type="binding site" evidence="4">
    <location>
        <position position="98"/>
    </location>
    <ligand>
        <name>Fe cation</name>
        <dbReference type="ChEBI" id="CHEBI:24875"/>
    </ligand>
</feature>